<proteinExistence type="predicted"/>
<gene>
    <name evidence="3" type="ORF">VNI00_010362</name>
</gene>
<keyword evidence="4" id="KW-1185">Reference proteome</keyword>
<evidence type="ECO:0000313" key="3">
    <source>
        <dbReference type="EMBL" id="KAK7038970.1"/>
    </source>
</evidence>
<evidence type="ECO:0000313" key="4">
    <source>
        <dbReference type="Proteomes" id="UP001383192"/>
    </source>
</evidence>
<feature type="compositionally biased region" description="Low complexity" evidence="1">
    <location>
        <begin position="45"/>
        <end position="63"/>
    </location>
</feature>
<dbReference type="Pfam" id="PF04547">
    <property type="entry name" value="Anoctamin"/>
    <property type="match status" value="1"/>
</dbReference>
<organism evidence="3 4">
    <name type="scientific">Paramarasmius palmivorus</name>
    <dbReference type="NCBI Taxonomy" id="297713"/>
    <lineage>
        <taxon>Eukaryota</taxon>
        <taxon>Fungi</taxon>
        <taxon>Dikarya</taxon>
        <taxon>Basidiomycota</taxon>
        <taxon>Agaricomycotina</taxon>
        <taxon>Agaricomycetes</taxon>
        <taxon>Agaricomycetidae</taxon>
        <taxon>Agaricales</taxon>
        <taxon>Marasmiineae</taxon>
        <taxon>Marasmiaceae</taxon>
        <taxon>Paramarasmius</taxon>
    </lineage>
</organism>
<protein>
    <recommendedName>
        <fullName evidence="2">Anoctamin transmembrane domain-containing protein</fullName>
    </recommendedName>
</protein>
<name>A0AAW0CIW4_9AGAR</name>
<evidence type="ECO:0000259" key="2">
    <source>
        <dbReference type="Pfam" id="PF04547"/>
    </source>
</evidence>
<dbReference type="InterPro" id="IPR049452">
    <property type="entry name" value="Anoctamin_TM"/>
</dbReference>
<sequence length="130" mass="14614">MDSRLRIRRILSQLGHEAGRRKATKWEEAGLPFVLRRVEPFTVKTLPASSSAPSPSPQTSSSLVKRTPAQLSLPPYTPASDQLEMLTQFGYKASWPLAPVMGWVNDLLEGRGDAFKTCVYERRAQNLCRR</sequence>
<reference evidence="3 4" key="1">
    <citation type="submission" date="2024-01" db="EMBL/GenBank/DDBJ databases">
        <title>A draft genome for a cacao thread blight-causing isolate of Paramarasmius palmivorus.</title>
        <authorList>
            <person name="Baruah I.K."/>
            <person name="Bukari Y."/>
            <person name="Amoako-Attah I."/>
            <person name="Meinhardt L.W."/>
            <person name="Bailey B.A."/>
            <person name="Cohen S.P."/>
        </authorList>
    </citation>
    <scope>NUCLEOTIDE SEQUENCE [LARGE SCALE GENOMIC DNA]</scope>
    <source>
        <strain evidence="3 4">GH-12</strain>
    </source>
</reference>
<dbReference type="AlphaFoldDB" id="A0AAW0CIW4"/>
<feature type="region of interest" description="Disordered" evidence="1">
    <location>
        <begin position="45"/>
        <end position="76"/>
    </location>
</feature>
<comment type="caution">
    <text evidence="3">The sequence shown here is derived from an EMBL/GenBank/DDBJ whole genome shotgun (WGS) entry which is preliminary data.</text>
</comment>
<dbReference type="EMBL" id="JAYKXP010000041">
    <property type="protein sequence ID" value="KAK7038970.1"/>
    <property type="molecule type" value="Genomic_DNA"/>
</dbReference>
<evidence type="ECO:0000256" key="1">
    <source>
        <dbReference type="SAM" id="MobiDB-lite"/>
    </source>
</evidence>
<feature type="domain" description="Anoctamin transmembrane" evidence="2">
    <location>
        <begin position="27"/>
        <end position="124"/>
    </location>
</feature>
<dbReference type="Proteomes" id="UP001383192">
    <property type="component" value="Unassembled WGS sequence"/>
</dbReference>
<accession>A0AAW0CIW4</accession>